<organism evidence="1">
    <name type="scientific">Anguilla anguilla</name>
    <name type="common">European freshwater eel</name>
    <name type="synonym">Muraena anguilla</name>
    <dbReference type="NCBI Taxonomy" id="7936"/>
    <lineage>
        <taxon>Eukaryota</taxon>
        <taxon>Metazoa</taxon>
        <taxon>Chordata</taxon>
        <taxon>Craniata</taxon>
        <taxon>Vertebrata</taxon>
        <taxon>Euteleostomi</taxon>
        <taxon>Actinopterygii</taxon>
        <taxon>Neopterygii</taxon>
        <taxon>Teleostei</taxon>
        <taxon>Anguilliformes</taxon>
        <taxon>Anguillidae</taxon>
        <taxon>Anguilla</taxon>
    </lineage>
</organism>
<reference evidence="1" key="1">
    <citation type="submission" date="2014-11" db="EMBL/GenBank/DDBJ databases">
        <authorList>
            <person name="Amaro Gonzalez C."/>
        </authorList>
    </citation>
    <scope>NUCLEOTIDE SEQUENCE</scope>
</reference>
<name>A0A0E9U412_ANGAN</name>
<reference evidence="1" key="2">
    <citation type="journal article" date="2015" name="Fish Shellfish Immunol.">
        <title>Early steps in the European eel (Anguilla anguilla)-Vibrio vulnificus interaction in the gills: Role of the RtxA13 toxin.</title>
        <authorList>
            <person name="Callol A."/>
            <person name="Pajuelo D."/>
            <person name="Ebbesson L."/>
            <person name="Teles M."/>
            <person name="MacKenzie S."/>
            <person name="Amaro C."/>
        </authorList>
    </citation>
    <scope>NUCLEOTIDE SEQUENCE</scope>
</reference>
<sequence>MHTTDAGLLRRQLPPLRLPVSAF</sequence>
<evidence type="ECO:0000313" key="1">
    <source>
        <dbReference type="EMBL" id="JAH60654.1"/>
    </source>
</evidence>
<accession>A0A0E9U412</accession>
<dbReference type="EMBL" id="GBXM01047923">
    <property type="protein sequence ID" value="JAH60654.1"/>
    <property type="molecule type" value="Transcribed_RNA"/>
</dbReference>
<dbReference type="AlphaFoldDB" id="A0A0E9U412"/>
<protein>
    <submittedName>
        <fullName evidence="1">Uncharacterized protein</fullName>
    </submittedName>
</protein>
<proteinExistence type="predicted"/>